<feature type="domain" description="Heparinase II/III-like C-terminal" evidence="2">
    <location>
        <begin position="378"/>
        <end position="513"/>
    </location>
</feature>
<dbReference type="Gene3D" id="2.70.98.70">
    <property type="match status" value="1"/>
</dbReference>
<comment type="subcellular location">
    <subcellularLocation>
        <location evidence="1">Cell envelope</location>
    </subcellularLocation>
</comment>
<evidence type="ECO:0000256" key="1">
    <source>
        <dbReference type="ARBA" id="ARBA00004196"/>
    </source>
</evidence>
<dbReference type="InterPro" id="IPR008929">
    <property type="entry name" value="Chondroitin_lyas"/>
</dbReference>
<accession>A0A3A1UWY3</accession>
<dbReference type="SUPFAM" id="SSF48230">
    <property type="entry name" value="Chondroitin AC/alginate lyase"/>
    <property type="match status" value="1"/>
</dbReference>
<dbReference type="Gene3D" id="1.50.10.100">
    <property type="entry name" value="Chondroitin AC/alginate lyase"/>
    <property type="match status" value="1"/>
</dbReference>
<gene>
    <name evidence="3" type="ORF">D3P08_19240</name>
</gene>
<dbReference type="Proteomes" id="UP000266482">
    <property type="component" value="Unassembled WGS sequence"/>
</dbReference>
<evidence type="ECO:0000259" key="2">
    <source>
        <dbReference type="Pfam" id="PF07940"/>
    </source>
</evidence>
<sequence length="627" mass="70537">MRKWSEIGLRETLEPMSGRGRGYRLLGGEETPGQTASRLLRDETVAGLIREIESEADRMLGEPAPELTDEMFRAFRETGERLSYEKVYFERRKRLNAFAMMTWLKPEADAYCDALHETAWSICGEFTWCLPAHYGETRGPYGNIDLFAAETGFALAEIAALLEHSIDVRLQERIRAETERRLFQPFLEQGPYPWEKLENNWSSVCAGSIGSAALYAIEDPERLAAVLERVHASMDCFLAGYGEDGACVEGYSYWQYGFGYYVYYADLLKRMTHGGIDGFAIPKVKEIALFQQRCFSCGDAIINFSDSPQQSGIFMGLTMRLREEYPEVALPNAAWREPYAADHCGRWAPAIRNLLWAAVKPGTERPQAIAAAADWPAEAHYMPDAEWFMSRHASRHGAVYCFAAKGGHNGESHNHNDCGHFILHADGETYVADLGRGLYSKQYFGPERYSFWCNGSQGHSVPVAGGLLQEEGEHRKAAVLEASIGESEDRFALELSGAYPESAGLLGLQRSFVWSKGEAPGLTLSDRFLFGDEPGSARIDETIERFITLIEPRLLKDGAIGISGERHTLRIAYDPSFWQPEITKRLDRDHFGQERRWYTLDFRLLPGVRRSGEFEASFAFAFAGQGK</sequence>
<dbReference type="PANTHER" id="PTHR38045">
    <property type="entry name" value="CHROMOSOME 1, WHOLE GENOME SHOTGUN SEQUENCE"/>
    <property type="match status" value="1"/>
</dbReference>
<dbReference type="InterPro" id="IPR012480">
    <property type="entry name" value="Hepar_II_III_C"/>
</dbReference>
<reference evidence="3 4" key="1">
    <citation type="submission" date="2018-09" db="EMBL/GenBank/DDBJ databases">
        <title>Paenibacillus aracenensis nov. sp. isolated from a cave in southern Spain.</title>
        <authorList>
            <person name="Jurado V."/>
            <person name="Gutierrez-Patricio S."/>
            <person name="Gonzalez-Pimentel J.L."/>
            <person name="Miller A.Z."/>
            <person name="Laiz L."/>
            <person name="Saiz-Jimenez C."/>
        </authorList>
    </citation>
    <scope>NUCLEOTIDE SEQUENCE [LARGE SCALE GENOMIC DNA]</scope>
    <source>
        <strain evidence="3 4">DSM 22867</strain>
    </source>
</reference>
<keyword evidence="4" id="KW-1185">Reference proteome</keyword>
<dbReference type="GO" id="GO:0030313">
    <property type="term" value="C:cell envelope"/>
    <property type="evidence" value="ECO:0007669"/>
    <property type="project" value="UniProtKB-SubCell"/>
</dbReference>
<name>A0A3A1UWY3_9BACL</name>
<dbReference type="EMBL" id="QXQA01000013">
    <property type="protein sequence ID" value="RIX50833.1"/>
    <property type="molecule type" value="Genomic_DNA"/>
</dbReference>
<dbReference type="GO" id="GO:0016829">
    <property type="term" value="F:lyase activity"/>
    <property type="evidence" value="ECO:0007669"/>
    <property type="project" value="InterPro"/>
</dbReference>
<dbReference type="PANTHER" id="PTHR38045:SF1">
    <property type="entry name" value="HEPARINASE II_III-LIKE PROTEIN"/>
    <property type="match status" value="1"/>
</dbReference>
<dbReference type="AlphaFoldDB" id="A0A3A1UWY3"/>
<dbReference type="RefSeq" id="WP_119601530.1">
    <property type="nucleotide sequence ID" value="NZ_QXQA01000013.1"/>
</dbReference>
<comment type="caution">
    <text evidence="3">The sequence shown here is derived from an EMBL/GenBank/DDBJ whole genome shotgun (WGS) entry which is preliminary data.</text>
</comment>
<proteinExistence type="predicted"/>
<evidence type="ECO:0000313" key="3">
    <source>
        <dbReference type="EMBL" id="RIX50833.1"/>
    </source>
</evidence>
<dbReference type="OrthoDB" id="9793856at2"/>
<dbReference type="Pfam" id="PF07940">
    <property type="entry name" value="Hepar_II_III_C"/>
    <property type="match status" value="1"/>
</dbReference>
<organism evidence="3 4">
    <name type="scientific">Paenibacillus nanensis</name>
    <dbReference type="NCBI Taxonomy" id="393251"/>
    <lineage>
        <taxon>Bacteria</taxon>
        <taxon>Bacillati</taxon>
        <taxon>Bacillota</taxon>
        <taxon>Bacilli</taxon>
        <taxon>Bacillales</taxon>
        <taxon>Paenibacillaceae</taxon>
        <taxon>Paenibacillus</taxon>
    </lineage>
</organism>
<evidence type="ECO:0000313" key="4">
    <source>
        <dbReference type="Proteomes" id="UP000266482"/>
    </source>
</evidence>
<protein>
    <recommendedName>
        <fullName evidence="2">Heparinase II/III-like C-terminal domain-containing protein</fullName>
    </recommendedName>
</protein>